<accession>A0A160T7L6</accession>
<dbReference type="SMART" id="SM00220">
    <property type="entry name" value="S_TKc"/>
    <property type="match status" value="1"/>
</dbReference>
<evidence type="ECO:0000256" key="2">
    <source>
        <dbReference type="ARBA" id="ARBA00022679"/>
    </source>
</evidence>
<dbReference type="Gene3D" id="1.10.510.10">
    <property type="entry name" value="Transferase(Phosphotransferase) domain 1"/>
    <property type="match status" value="1"/>
</dbReference>
<dbReference type="KEGG" id="pbf:CFX0092_A3217"/>
<dbReference type="Pfam" id="PF00069">
    <property type="entry name" value="Pkinase"/>
    <property type="match status" value="1"/>
</dbReference>
<organism evidence="10 11">
    <name type="scientific">Candidatus Promineifilum breve</name>
    <dbReference type="NCBI Taxonomy" id="1806508"/>
    <lineage>
        <taxon>Bacteria</taxon>
        <taxon>Bacillati</taxon>
        <taxon>Chloroflexota</taxon>
        <taxon>Ardenticatenia</taxon>
        <taxon>Candidatus Promineifilales</taxon>
        <taxon>Candidatus Promineifilaceae</taxon>
        <taxon>Candidatus Promineifilum</taxon>
    </lineage>
</organism>
<dbReference type="InterPro" id="IPR008266">
    <property type="entry name" value="Tyr_kinase_AS"/>
</dbReference>
<feature type="compositionally biased region" description="Pro residues" evidence="6">
    <location>
        <begin position="622"/>
        <end position="633"/>
    </location>
</feature>
<feature type="region of interest" description="Disordered" evidence="6">
    <location>
        <begin position="333"/>
        <end position="364"/>
    </location>
</feature>
<keyword evidence="11" id="KW-1185">Reference proteome</keyword>
<reference evidence="10" key="1">
    <citation type="submission" date="2016-01" db="EMBL/GenBank/DDBJ databases">
        <authorList>
            <person name="Mcilroy J.S."/>
            <person name="Karst M S."/>
            <person name="Albertsen M."/>
        </authorList>
    </citation>
    <scope>NUCLEOTIDE SEQUENCE</scope>
    <source>
        <strain evidence="10">Cfx-K</strain>
    </source>
</reference>
<feature type="compositionally biased region" description="Low complexity" evidence="6">
    <location>
        <begin position="584"/>
        <end position="599"/>
    </location>
</feature>
<proteinExistence type="predicted"/>
<evidence type="ECO:0000256" key="4">
    <source>
        <dbReference type="ARBA" id="ARBA00022777"/>
    </source>
</evidence>
<dbReference type="InterPro" id="IPR011009">
    <property type="entry name" value="Kinase-like_dom_sf"/>
</dbReference>
<dbReference type="RefSeq" id="WP_095044344.1">
    <property type="nucleotide sequence ID" value="NZ_LN890655.1"/>
</dbReference>
<dbReference type="EMBL" id="LN890655">
    <property type="protein sequence ID" value="CUS05095.2"/>
    <property type="molecule type" value="Genomic_DNA"/>
</dbReference>
<dbReference type="SUPFAM" id="SSF56112">
    <property type="entry name" value="Protein kinase-like (PK-like)"/>
    <property type="match status" value="1"/>
</dbReference>
<feature type="region of interest" description="Disordered" evidence="6">
    <location>
        <begin position="560"/>
        <end position="633"/>
    </location>
</feature>
<dbReference type="Gene3D" id="3.10.350.10">
    <property type="entry name" value="LysM domain"/>
    <property type="match status" value="1"/>
</dbReference>
<evidence type="ECO:0000259" key="9">
    <source>
        <dbReference type="PROSITE" id="PS51782"/>
    </source>
</evidence>
<feature type="compositionally biased region" description="Pro residues" evidence="6">
    <location>
        <begin position="565"/>
        <end position="583"/>
    </location>
</feature>
<dbReference type="Gene3D" id="3.30.200.20">
    <property type="entry name" value="Phosphorylase Kinase, domain 1"/>
    <property type="match status" value="1"/>
</dbReference>
<dbReference type="InterPro" id="IPR000719">
    <property type="entry name" value="Prot_kinase_dom"/>
</dbReference>
<evidence type="ECO:0000256" key="3">
    <source>
        <dbReference type="ARBA" id="ARBA00022741"/>
    </source>
</evidence>
<dbReference type="OrthoDB" id="6111975at2"/>
<dbReference type="CDD" id="cd00118">
    <property type="entry name" value="LysM"/>
    <property type="match status" value="1"/>
</dbReference>
<evidence type="ECO:0000256" key="6">
    <source>
        <dbReference type="SAM" id="MobiDB-lite"/>
    </source>
</evidence>
<evidence type="ECO:0000259" key="8">
    <source>
        <dbReference type="PROSITE" id="PS50011"/>
    </source>
</evidence>
<feature type="transmembrane region" description="Helical" evidence="7">
    <location>
        <begin position="303"/>
        <end position="322"/>
    </location>
</feature>
<dbReference type="Pfam" id="PF01476">
    <property type="entry name" value="LysM"/>
    <property type="match status" value="1"/>
</dbReference>
<dbReference type="GO" id="GO:0005524">
    <property type="term" value="F:ATP binding"/>
    <property type="evidence" value="ECO:0007669"/>
    <property type="project" value="UniProtKB-KW"/>
</dbReference>
<keyword evidence="3" id="KW-0547">Nucleotide-binding</keyword>
<dbReference type="PROSITE" id="PS00109">
    <property type="entry name" value="PROTEIN_KINASE_TYR"/>
    <property type="match status" value="1"/>
</dbReference>
<evidence type="ECO:0000313" key="11">
    <source>
        <dbReference type="Proteomes" id="UP000215027"/>
    </source>
</evidence>
<dbReference type="GO" id="GO:0004674">
    <property type="term" value="F:protein serine/threonine kinase activity"/>
    <property type="evidence" value="ECO:0007669"/>
    <property type="project" value="UniProtKB-EC"/>
</dbReference>
<evidence type="ECO:0000313" key="10">
    <source>
        <dbReference type="EMBL" id="CUS05095.2"/>
    </source>
</evidence>
<dbReference type="InterPro" id="IPR018392">
    <property type="entry name" value="LysM"/>
</dbReference>
<gene>
    <name evidence="10" type="ORF">CFX0092_A3217</name>
</gene>
<dbReference type="EC" id="2.7.11.1" evidence="1"/>
<name>A0A160T7L6_9CHLR</name>
<dbReference type="CDD" id="cd14014">
    <property type="entry name" value="STKc_PknB_like"/>
    <property type="match status" value="1"/>
</dbReference>
<evidence type="ECO:0000256" key="7">
    <source>
        <dbReference type="SAM" id="Phobius"/>
    </source>
</evidence>
<feature type="domain" description="LysM" evidence="9">
    <location>
        <begin position="514"/>
        <end position="557"/>
    </location>
</feature>
<dbReference type="PANTHER" id="PTHR43289:SF6">
    <property type="entry name" value="SERINE_THREONINE-PROTEIN KINASE NEKL-3"/>
    <property type="match status" value="1"/>
</dbReference>
<dbReference type="PROSITE" id="PS51782">
    <property type="entry name" value="LYSM"/>
    <property type="match status" value="1"/>
</dbReference>
<dbReference type="PROSITE" id="PS50011">
    <property type="entry name" value="PROTEIN_KINASE_DOM"/>
    <property type="match status" value="1"/>
</dbReference>
<dbReference type="SMART" id="SM00257">
    <property type="entry name" value="LysM"/>
    <property type="match status" value="1"/>
</dbReference>
<dbReference type="PANTHER" id="PTHR43289">
    <property type="entry name" value="MITOGEN-ACTIVATED PROTEIN KINASE KINASE KINASE 20-RELATED"/>
    <property type="match status" value="1"/>
</dbReference>
<keyword evidence="7" id="KW-1133">Transmembrane helix</keyword>
<evidence type="ECO:0000256" key="5">
    <source>
        <dbReference type="ARBA" id="ARBA00022840"/>
    </source>
</evidence>
<dbReference type="InterPro" id="IPR036779">
    <property type="entry name" value="LysM_dom_sf"/>
</dbReference>
<sequence length="633" mass="68270">MVARDKEDLSGQQIGNYEIESHIAARPASDLFLARDVKLERLVFLEVLRVTEEEDQNLVERFRRRMETVSQLKDPHVAVVSDFDVTDDGFPYAVIDYFPGETLAEKLADLRHDGQTLPVIEALELTKQIAQGLGVAHTAGLTHHDLRPENVMLSQDGAPILIDFGVPVVPHAQPPGVNGAEGELLDYTAPEVAEGKPLTRRSNIYSLGVILYELLAGHQPKLPNLPYDIFPQANMPKEEPLEEARPGLAGETYRLVRNCLWRQEWSRFETTDELITAIETAIFAEQELPKATTAWTPQRGRSMAFVIPIALVLVGILAFFLLRGIMGNRNAQADEPTAEGTPAGTFVAGADTAEPSPTESPTAELPTEAAQDFSINVVFPAPNREFTLQDTISFEWYWPTLPEPGMHFAVYLIDGEQEHLLGALDEPNNGGNYLLAVPGADIPATGEELGWQIRLESVAGGDVFVASDVIPIIIRDALPTPTAATTDTVAPTAGTPTVGASPTVCAVDPPPGWIYYTVRAGDSLSDLAENANILVETLLQVNCLPNVLLSVGQQIWVPPGSVPRTPTPPSLATPTNPPRPTSPPSATDRPTTIAPTTAPTDPPTTAPTDQPTEPPATDAPTNTPPSPVTEVPP</sequence>
<keyword evidence="7" id="KW-0812">Transmembrane</keyword>
<keyword evidence="4 10" id="KW-0418">Kinase</keyword>
<dbReference type="Proteomes" id="UP000215027">
    <property type="component" value="Chromosome I"/>
</dbReference>
<keyword evidence="7" id="KW-0472">Membrane</keyword>
<keyword evidence="2 10" id="KW-0808">Transferase</keyword>
<feature type="domain" description="Protein kinase" evidence="8">
    <location>
        <begin position="17"/>
        <end position="283"/>
    </location>
</feature>
<protein>
    <recommendedName>
        <fullName evidence="1">non-specific serine/threonine protein kinase</fullName>
        <ecNumber evidence="1">2.7.11.1</ecNumber>
    </recommendedName>
</protein>
<dbReference type="SUPFAM" id="SSF54106">
    <property type="entry name" value="LysM domain"/>
    <property type="match status" value="1"/>
</dbReference>
<evidence type="ECO:0000256" key="1">
    <source>
        <dbReference type="ARBA" id="ARBA00012513"/>
    </source>
</evidence>
<keyword evidence="5" id="KW-0067">ATP-binding</keyword>
<dbReference type="AlphaFoldDB" id="A0A160T7L6"/>
<feature type="compositionally biased region" description="Low complexity" evidence="6">
    <location>
        <begin position="606"/>
        <end position="621"/>
    </location>
</feature>